<dbReference type="Proteomes" id="UP001152320">
    <property type="component" value="Chromosome 8"/>
</dbReference>
<keyword evidence="1" id="KW-0812">Transmembrane</keyword>
<keyword evidence="3" id="KW-1185">Reference proteome</keyword>
<dbReference type="AlphaFoldDB" id="A0A9Q1H8V4"/>
<accession>A0A9Q1H8V4</accession>
<keyword evidence="1" id="KW-0472">Membrane</keyword>
<proteinExistence type="predicted"/>
<keyword evidence="1" id="KW-1133">Transmembrane helix</keyword>
<evidence type="ECO:0000313" key="2">
    <source>
        <dbReference type="EMBL" id="KAJ8036900.1"/>
    </source>
</evidence>
<gene>
    <name evidence="2" type="ORF">HOLleu_17560</name>
</gene>
<evidence type="ECO:0000313" key="3">
    <source>
        <dbReference type="Proteomes" id="UP001152320"/>
    </source>
</evidence>
<evidence type="ECO:0000256" key="1">
    <source>
        <dbReference type="SAM" id="Phobius"/>
    </source>
</evidence>
<name>A0A9Q1H8V4_HOLLE</name>
<comment type="caution">
    <text evidence="2">The sequence shown here is derived from an EMBL/GenBank/DDBJ whole genome shotgun (WGS) entry which is preliminary data.</text>
</comment>
<organism evidence="2 3">
    <name type="scientific">Holothuria leucospilota</name>
    <name type="common">Black long sea cucumber</name>
    <name type="synonym">Mertensiothuria leucospilota</name>
    <dbReference type="NCBI Taxonomy" id="206669"/>
    <lineage>
        <taxon>Eukaryota</taxon>
        <taxon>Metazoa</taxon>
        <taxon>Echinodermata</taxon>
        <taxon>Eleutherozoa</taxon>
        <taxon>Echinozoa</taxon>
        <taxon>Holothuroidea</taxon>
        <taxon>Aspidochirotacea</taxon>
        <taxon>Aspidochirotida</taxon>
        <taxon>Holothuriidae</taxon>
        <taxon>Holothuria</taxon>
    </lineage>
</organism>
<sequence>MQIKESVISVMFCYVNYFLSLLLCSFCFPRFLLVFLEGAEELSEIQFIVNMFVSA</sequence>
<protein>
    <submittedName>
        <fullName evidence="2">Uncharacterized protein</fullName>
    </submittedName>
</protein>
<dbReference type="EMBL" id="JAIZAY010000008">
    <property type="protein sequence ID" value="KAJ8036900.1"/>
    <property type="molecule type" value="Genomic_DNA"/>
</dbReference>
<feature type="transmembrane region" description="Helical" evidence="1">
    <location>
        <begin position="12"/>
        <end position="33"/>
    </location>
</feature>
<reference evidence="2" key="1">
    <citation type="submission" date="2021-10" db="EMBL/GenBank/DDBJ databases">
        <title>Tropical sea cucumber genome reveals ecological adaptation and Cuvierian tubules defense mechanism.</title>
        <authorList>
            <person name="Chen T."/>
        </authorList>
    </citation>
    <scope>NUCLEOTIDE SEQUENCE</scope>
    <source>
        <strain evidence="2">Nanhai2018</strain>
        <tissue evidence="2">Muscle</tissue>
    </source>
</reference>